<accession>A0A7R9D7S0</accession>
<dbReference type="AlphaFoldDB" id="A0A7R9D7S0"/>
<name>A0A7R9D7S0_TIMPO</name>
<proteinExistence type="predicted"/>
<dbReference type="EMBL" id="OD003846">
    <property type="protein sequence ID" value="CAD7408739.1"/>
    <property type="molecule type" value="Genomic_DNA"/>
</dbReference>
<reference evidence="1" key="1">
    <citation type="submission" date="2020-11" db="EMBL/GenBank/DDBJ databases">
        <authorList>
            <person name="Tran Van P."/>
        </authorList>
    </citation>
    <scope>NUCLEOTIDE SEQUENCE</scope>
</reference>
<protein>
    <submittedName>
        <fullName evidence="1">Uncharacterized protein</fullName>
    </submittedName>
</protein>
<organism evidence="1">
    <name type="scientific">Timema poppense</name>
    <name type="common">Walking stick</name>
    <dbReference type="NCBI Taxonomy" id="170557"/>
    <lineage>
        <taxon>Eukaryota</taxon>
        <taxon>Metazoa</taxon>
        <taxon>Ecdysozoa</taxon>
        <taxon>Arthropoda</taxon>
        <taxon>Hexapoda</taxon>
        <taxon>Insecta</taxon>
        <taxon>Pterygota</taxon>
        <taxon>Neoptera</taxon>
        <taxon>Polyneoptera</taxon>
        <taxon>Phasmatodea</taxon>
        <taxon>Timematodea</taxon>
        <taxon>Timematoidea</taxon>
        <taxon>Timematidae</taxon>
        <taxon>Timema</taxon>
    </lineage>
</organism>
<sequence>MSNFSLLGLAHNFNLWSNSGHTQALTVQPRGVCEHVRVSRGVANSHGQWARKDSRESVPFSTSMSNTSSELVYLLLVSTVQEQYQGHVKTLAGRTDRHGATTTPTPRKYISRTECPHESHFFTSVFEYDPGILRGAPETVWSYNHGKITSVHFGNLDHLRAGKDLKHTAPVKRPQLTN</sequence>
<evidence type="ECO:0000313" key="1">
    <source>
        <dbReference type="EMBL" id="CAD7408739.1"/>
    </source>
</evidence>
<gene>
    <name evidence="1" type="ORF">TPSB3V08_LOCUS6505</name>
</gene>